<keyword evidence="2" id="KW-1185">Reference proteome</keyword>
<dbReference type="AlphaFoldDB" id="A0AA40KSH0"/>
<dbReference type="EMBL" id="JAHYIQ010000006">
    <property type="protein sequence ID" value="KAK1130931.1"/>
    <property type="molecule type" value="Genomic_DNA"/>
</dbReference>
<organism evidence="1 2">
    <name type="scientific">Melipona bicolor</name>
    <dbReference type="NCBI Taxonomy" id="60889"/>
    <lineage>
        <taxon>Eukaryota</taxon>
        <taxon>Metazoa</taxon>
        <taxon>Ecdysozoa</taxon>
        <taxon>Arthropoda</taxon>
        <taxon>Hexapoda</taxon>
        <taxon>Insecta</taxon>
        <taxon>Pterygota</taxon>
        <taxon>Neoptera</taxon>
        <taxon>Endopterygota</taxon>
        <taxon>Hymenoptera</taxon>
        <taxon>Apocrita</taxon>
        <taxon>Aculeata</taxon>
        <taxon>Apoidea</taxon>
        <taxon>Anthophila</taxon>
        <taxon>Apidae</taxon>
        <taxon>Melipona</taxon>
    </lineage>
</organism>
<accession>A0AA40KSH0</accession>
<name>A0AA40KSH0_9HYME</name>
<evidence type="ECO:0000313" key="2">
    <source>
        <dbReference type="Proteomes" id="UP001177670"/>
    </source>
</evidence>
<comment type="caution">
    <text evidence="1">The sequence shown here is derived from an EMBL/GenBank/DDBJ whole genome shotgun (WGS) entry which is preliminary data.</text>
</comment>
<dbReference type="Proteomes" id="UP001177670">
    <property type="component" value="Unassembled WGS sequence"/>
</dbReference>
<sequence length="90" mass="9909">MYENLGWDSVGLGFGRKSIGVARRALLDRQVVEGGAKGEKQFAISITGSTYLEPERLTVSPAWPDDKDSAGKQFLTDHNRSPSVVRLDCR</sequence>
<evidence type="ECO:0000313" key="1">
    <source>
        <dbReference type="EMBL" id="KAK1130931.1"/>
    </source>
</evidence>
<reference evidence="1" key="1">
    <citation type="submission" date="2021-10" db="EMBL/GenBank/DDBJ databases">
        <title>Melipona bicolor Genome sequencing and assembly.</title>
        <authorList>
            <person name="Araujo N.S."/>
            <person name="Arias M.C."/>
        </authorList>
    </citation>
    <scope>NUCLEOTIDE SEQUENCE</scope>
    <source>
        <strain evidence="1">USP_2M_L1-L4_2017</strain>
        <tissue evidence="1">Whole body</tissue>
    </source>
</reference>
<protein>
    <submittedName>
        <fullName evidence="1">Uncharacterized protein</fullName>
    </submittedName>
</protein>
<gene>
    <name evidence="1" type="ORF">K0M31_017236</name>
</gene>
<proteinExistence type="predicted"/>